<name>A0A6P2C2P9_9ACTN</name>
<dbReference type="AlphaFoldDB" id="A0A6P2C2P9"/>
<dbReference type="Proteomes" id="UP000460272">
    <property type="component" value="Unassembled WGS sequence"/>
</dbReference>
<sequence>MLALSGSHPLHWPPFSATPLDDGLLWEYVDRGQIVDLTPVIGSSASGAYWVPSQNPVRAERGHGCVVVRRPMATDEYWVPAGVYMDHWMLREQVPAPPASHLVTLPGTVDLGRRQLTAT</sequence>
<accession>A0A6P2C2P9</accession>
<gene>
    <name evidence="1" type="ORF">EAS64_13050</name>
</gene>
<organism evidence="1 2">
    <name type="scientific">Trebonia kvetii</name>
    <dbReference type="NCBI Taxonomy" id="2480626"/>
    <lineage>
        <taxon>Bacteria</taxon>
        <taxon>Bacillati</taxon>
        <taxon>Actinomycetota</taxon>
        <taxon>Actinomycetes</taxon>
        <taxon>Streptosporangiales</taxon>
        <taxon>Treboniaceae</taxon>
        <taxon>Trebonia</taxon>
    </lineage>
</organism>
<protein>
    <submittedName>
        <fullName evidence="1">Uncharacterized protein</fullName>
    </submittedName>
</protein>
<keyword evidence="2" id="KW-1185">Reference proteome</keyword>
<evidence type="ECO:0000313" key="1">
    <source>
        <dbReference type="EMBL" id="TVZ05468.1"/>
    </source>
</evidence>
<comment type="caution">
    <text evidence="1">The sequence shown here is derived from an EMBL/GenBank/DDBJ whole genome shotgun (WGS) entry which is preliminary data.</text>
</comment>
<dbReference type="OrthoDB" id="5512013at2"/>
<reference evidence="1 2" key="1">
    <citation type="submission" date="2018-11" db="EMBL/GenBank/DDBJ databases">
        <title>Trebonia kvetii gen.nov., sp.nov., a novel acidophilic actinobacterium, and proposal of the new actinobacterial family Treboniaceae fam. nov.</title>
        <authorList>
            <person name="Rapoport D."/>
            <person name="Sagova-Mareckova M."/>
            <person name="Sedlacek I."/>
            <person name="Provaznik J."/>
            <person name="Kralova S."/>
            <person name="Pavlinic D."/>
            <person name="Benes V."/>
            <person name="Kopecky J."/>
        </authorList>
    </citation>
    <scope>NUCLEOTIDE SEQUENCE [LARGE SCALE GENOMIC DNA]</scope>
    <source>
        <strain evidence="1 2">15Tr583</strain>
    </source>
</reference>
<proteinExistence type="predicted"/>
<evidence type="ECO:0000313" key="2">
    <source>
        <dbReference type="Proteomes" id="UP000460272"/>
    </source>
</evidence>
<dbReference type="EMBL" id="RPFW01000002">
    <property type="protein sequence ID" value="TVZ05468.1"/>
    <property type="molecule type" value="Genomic_DNA"/>
</dbReference>